<organism evidence="2 3">
    <name type="scientific">Gigaspora margarita</name>
    <dbReference type="NCBI Taxonomy" id="4874"/>
    <lineage>
        <taxon>Eukaryota</taxon>
        <taxon>Fungi</taxon>
        <taxon>Fungi incertae sedis</taxon>
        <taxon>Mucoromycota</taxon>
        <taxon>Glomeromycotina</taxon>
        <taxon>Glomeromycetes</taxon>
        <taxon>Diversisporales</taxon>
        <taxon>Gigasporaceae</taxon>
        <taxon>Gigaspora</taxon>
    </lineage>
</organism>
<name>A0ABN7X385_GIGMA</name>
<gene>
    <name evidence="2" type="ORF">GMARGA_LOCUS38459</name>
</gene>
<proteinExistence type="predicted"/>
<reference evidence="2 3" key="1">
    <citation type="submission" date="2021-06" db="EMBL/GenBank/DDBJ databases">
        <authorList>
            <person name="Kallberg Y."/>
            <person name="Tangrot J."/>
            <person name="Rosling A."/>
        </authorList>
    </citation>
    <scope>NUCLEOTIDE SEQUENCE [LARGE SCALE GENOMIC DNA]</scope>
    <source>
        <strain evidence="2 3">120-4 pot B 10/14</strain>
    </source>
</reference>
<protein>
    <submittedName>
        <fullName evidence="2">6317_t:CDS:1</fullName>
    </submittedName>
</protein>
<comment type="caution">
    <text evidence="2">The sequence shown here is derived from an EMBL/GenBank/DDBJ whole genome shotgun (WGS) entry which is preliminary data.</text>
</comment>
<dbReference type="EMBL" id="CAJVQB010085981">
    <property type="protein sequence ID" value="CAG8847037.1"/>
    <property type="molecule type" value="Genomic_DNA"/>
</dbReference>
<accession>A0ABN7X385</accession>
<sequence>MFKFNTAEYKNNIRKKIDESLIDNHNNVSLNKITFYSKYNQSYDKNDKKTLFHYRSNSMFNDYLCQNFEIYKIIESVNSHTIYHHYYQILPTPNENHIIILHYGDNSASKMEILFHRYMLKNQKKHDKKYKTIKEIEESSTKELTTNNEPFDFHSQKDLNDYEKPQSYKIKNIRNRSINDFAKSNKTCEFQSLRATKTDDADLSNCITFRMNEIDMLNASIENVKLQLKELRGLFEVSENEKKDLEQKFGQSEKDLKQVLESLHLDHCQLKDEWSLIKSWKVKNEKIRKEFFDLYNFHKFGELNGGVRCLNRVHA</sequence>
<evidence type="ECO:0000313" key="2">
    <source>
        <dbReference type="EMBL" id="CAG8847037.1"/>
    </source>
</evidence>
<evidence type="ECO:0000313" key="3">
    <source>
        <dbReference type="Proteomes" id="UP000789901"/>
    </source>
</evidence>
<keyword evidence="1" id="KW-0175">Coiled coil</keyword>
<dbReference type="Proteomes" id="UP000789901">
    <property type="component" value="Unassembled WGS sequence"/>
</dbReference>
<evidence type="ECO:0000256" key="1">
    <source>
        <dbReference type="SAM" id="Coils"/>
    </source>
</evidence>
<feature type="coiled-coil region" evidence="1">
    <location>
        <begin position="214"/>
        <end position="262"/>
    </location>
</feature>
<keyword evidence="3" id="KW-1185">Reference proteome</keyword>